<feature type="region of interest" description="Disordered" evidence="2">
    <location>
        <begin position="455"/>
        <end position="492"/>
    </location>
</feature>
<reference evidence="4" key="1">
    <citation type="journal article" date="2021" name="Evol. Appl.">
        <title>The genome of the Pyrenean desman and the effects of bottlenecks and inbreeding on the genomic landscape of an endangered species.</title>
        <authorList>
            <person name="Escoda L."/>
            <person name="Castresana J."/>
        </authorList>
    </citation>
    <scope>NUCLEOTIDE SEQUENCE</scope>
    <source>
        <strain evidence="4">IBE-C5619</strain>
    </source>
</reference>
<feature type="compositionally biased region" description="Polar residues" evidence="2">
    <location>
        <begin position="1"/>
        <end position="17"/>
    </location>
</feature>
<dbReference type="EMBL" id="JAGFMF010012069">
    <property type="protein sequence ID" value="KAG8508110.1"/>
    <property type="molecule type" value="Genomic_DNA"/>
</dbReference>
<dbReference type="PANTHER" id="PTHR13526">
    <property type="entry name" value="TRANSCRIPTION FACTOR SPT20 HOMOLOG"/>
    <property type="match status" value="1"/>
</dbReference>
<feature type="region of interest" description="Disordered" evidence="2">
    <location>
        <begin position="805"/>
        <end position="833"/>
    </location>
</feature>
<feature type="compositionally biased region" description="Polar residues" evidence="2">
    <location>
        <begin position="821"/>
        <end position="833"/>
    </location>
</feature>
<dbReference type="GO" id="GO:0000124">
    <property type="term" value="C:SAGA complex"/>
    <property type="evidence" value="ECO:0007669"/>
    <property type="project" value="InterPro"/>
</dbReference>
<dbReference type="Pfam" id="PF12090">
    <property type="entry name" value="Spt20_SEP"/>
    <property type="match status" value="1"/>
</dbReference>
<dbReference type="OrthoDB" id="9666066at2759"/>
<gene>
    <name evidence="4" type="ORF">J0S82_001612</name>
</gene>
<feature type="region of interest" description="Disordered" evidence="2">
    <location>
        <begin position="576"/>
        <end position="624"/>
    </location>
</feature>
<feature type="compositionally biased region" description="Low complexity" evidence="2">
    <location>
        <begin position="461"/>
        <end position="479"/>
    </location>
</feature>
<evidence type="ECO:0000259" key="3">
    <source>
        <dbReference type="Pfam" id="PF12090"/>
    </source>
</evidence>
<dbReference type="Proteomes" id="UP000700334">
    <property type="component" value="Unassembled WGS sequence"/>
</dbReference>
<feature type="domain" description="Spt20-like SEP" evidence="3">
    <location>
        <begin position="119"/>
        <end position="262"/>
    </location>
</feature>
<feature type="compositionally biased region" description="Low complexity" evidence="2">
    <location>
        <begin position="511"/>
        <end position="522"/>
    </location>
</feature>
<keyword evidence="5" id="KW-1185">Reference proteome</keyword>
<dbReference type="GO" id="GO:0006357">
    <property type="term" value="P:regulation of transcription by RNA polymerase II"/>
    <property type="evidence" value="ECO:0007669"/>
    <property type="project" value="TreeGrafter"/>
</dbReference>
<protein>
    <submittedName>
        <fullName evidence="4">Transcription factor SPT20</fullName>
    </submittedName>
</protein>
<feature type="region of interest" description="Disordered" evidence="2">
    <location>
        <begin position="505"/>
        <end position="526"/>
    </location>
</feature>
<feature type="compositionally biased region" description="Low complexity" evidence="2">
    <location>
        <begin position="590"/>
        <end position="610"/>
    </location>
</feature>
<evidence type="ECO:0000256" key="2">
    <source>
        <dbReference type="SAM" id="MobiDB-lite"/>
    </source>
</evidence>
<feature type="region of interest" description="Disordered" evidence="2">
    <location>
        <begin position="909"/>
        <end position="929"/>
    </location>
</feature>
<proteinExistence type="inferred from homology"/>
<feature type="compositionally biased region" description="Pro residues" evidence="2">
    <location>
        <begin position="1004"/>
        <end position="1036"/>
    </location>
</feature>
<feature type="compositionally biased region" description="Low complexity" evidence="2">
    <location>
        <begin position="23"/>
        <end position="33"/>
    </location>
</feature>
<dbReference type="GO" id="GO:0003712">
    <property type="term" value="F:transcription coregulator activity"/>
    <property type="evidence" value="ECO:0007669"/>
    <property type="project" value="InterPro"/>
</dbReference>
<dbReference type="PANTHER" id="PTHR13526:SF16">
    <property type="entry name" value="SPT20-LIKE SEP DOMAIN-CONTAINING PROTEIN"/>
    <property type="match status" value="1"/>
</dbReference>
<feature type="region of interest" description="Disordered" evidence="2">
    <location>
        <begin position="741"/>
        <end position="768"/>
    </location>
</feature>
<feature type="compositionally biased region" description="Low complexity" evidence="2">
    <location>
        <begin position="980"/>
        <end position="1003"/>
    </location>
</feature>
<sequence>LPSSPTPSHINFRSSGSKRLEAEAGSSSEDLASASSHTGALLYAAMQQTLEQALDCAESVIESAQQRPPKRKYSPSGEKSLHQKLYDIYVEECEKEPEATEELRGNVNLLEKLVARESLPCLVVNLYPGKEGYSLMLKENNESCSETIRMAYEEGELLEYLDAEELPPVLVDLLEKCEMNIFHRGCVITEVRDYRQCSNMEPPGYQSRHILLRPTMQTLVTDVQSIAGNDQNWTQEDKLLLESQLILATAEPLCLDPSVTVACTENRLLYNKQKMNTHPMKQNFKRYSMPSLNREQELALLPAPEQGVSTSCKKGQESRTDEHCVLTFPTAGKCIDIWKQRPCDLDIPSEVDVEKYAKGNMSVEGEDSEPTVWPTQEVEDDYVFGSEVGHQYQKKKLPFMQSLNDPLFSGRVSSSKKVRYEKQMSPSHCSMDDQSFMPGLKTDAEMIVSQSKELVQEKADSPVNLSYSSSESPSPSQLSPEKETEQPESMPVQSLVLRKGVKQLPLSTKHPSSSENSSPGNNFIPQQASNFLKSLSPTPASKSSTLPQKFSVEMDQLGMVPVDSLSAVSSSQSTPALSTAMSSQRTPAQSTVSSSESSLSLSTIGSSLRTPGLPDRIPTLSSVSSSQRIPTLSSVGSSQRIPTLSTVSSSQRIPTLSTVDSSQRIPTLSTVDSSQRIPTLSTVSSSQRIPTLSTVSSAPRIPALSTVSSPQRTPSLLTVISSQSTPGLSTVSSPQRIPALSTVSSSQRTPAPSTVSSLKGIPASSTVNPSQRLPVTQVMANSSGLNIINVVGPVLGAQALVSGSNTVQGSTPGAVAPAGSRPSNQPSQGQTPNVLPVALQEPSQVGMQLFLENNSSLGSLTLLQVPQGSLILNTQQQPQKLQQSLQMQQPQQSQQQWLYQLIPQLQQSSSSCPQQPVSQGSSAQGSTSQASSLSAQQAVVINLTGVGTFTQPQAAVLSQLSSAQSGPEQSQTQQIFQLPSTLQQHQSHLQHQQQPPLQLQQQPKPQPYPQPRVQPRPQPRLQPRPQPQLQPRPQPWPQLQSQQIQWGILQQPLAMATVATQSAQPHPAIEETAISVK</sequence>
<name>A0A8J5ZYG3_GALPY</name>
<evidence type="ECO:0000256" key="1">
    <source>
        <dbReference type="ARBA" id="ARBA00009112"/>
    </source>
</evidence>
<accession>A0A8J5ZYG3</accession>
<feature type="region of interest" description="Disordered" evidence="2">
    <location>
        <begin position="980"/>
        <end position="1042"/>
    </location>
</feature>
<feature type="region of interest" description="Disordered" evidence="2">
    <location>
        <begin position="1"/>
        <end position="33"/>
    </location>
</feature>
<feature type="non-terminal residue" evidence="4">
    <location>
        <position position="1077"/>
    </location>
</feature>
<dbReference type="AlphaFoldDB" id="A0A8J5ZYG3"/>
<comment type="similarity">
    <text evidence="1">Belongs to the SPT20 family.</text>
</comment>
<feature type="non-terminal residue" evidence="4">
    <location>
        <position position="1"/>
    </location>
</feature>
<comment type="caution">
    <text evidence="4">The sequence shown here is derived from an EMBL/GenBank/DDBJ whole genome shotgun (WGS) entry which is preliminary data.</text>
</comment>
<dbReference type="InterPro" id="IPR021950">
    <property type="entry name" value="Spt20"/>
</dbReference>
<dbReference type="InterPro" id="IPR046468">
    <property type="entry name" value="Spt20-like_SEP"/>
</dbReference>
<feature type="compositionally biased region" description="Polar residues" evidence="2">
    <location>
        <begin position="580"/>
        <end position="589"/>
    </location>
</feature>
<evidence type="ECO:0000313" key="5">
    <source>
        <dbReference type="Proteomes" id="UP000700334"/>
    </source>
</evidence>
<organism evidence="4 5">
    <name type="scientific">Galemys pyrenaicus</name>
    <name type="common">Iberian desman</name>
    <name type="synonym">Pyrenean desman</name>
    <dbReference type="NCBI Taxonomy" id="202257"/>
    <lineage>
        <taxon>Eukaryota</taxon>
        <taxon>Metazoa</taxon>
        <taxon>Chordata</taxon>
        <taxon>Craniata</taxon>
        <taxon>Vertebrata</taxon>
        <taxon>Euteleostomi</taxon>
        <taxon>Mammalia</taxon>
        <taxon>Eutheria</taxon>
        <taxon>Laurasiatheria</taxon>
        <taxon>Eulipotyphla</taxon>
        <taxon>Talpidae</taxon>
        <taxon>Galemys</taxon>
    </lineage>
</organism>
<evidence type="ECO:0000313" key="4">
    <source>
        <dbReference type="EMBL" id="KAG8508110.1"/>
    </source>
</evidence>